<dbReference type="PANTHER" id="PTHR12053">
    <property type="entry name" value="PROTEASE FAMILY M28 PLASMA GLUTAMATE CARBOXYPEPTIDASE-RELATED"/>
    <property type="match status" value="1"/>
</dbReference>
<keyword evidence="10 22" id="KW-0732">Signal</keyword>
<proteinExistence type="predicted"/>
<dbReference type="GO" id="GO:0004180">
    <property type="term" value="F:carboxypeptidase activity"/>
    <property type="evidence" value="ECO:0007669"/>
    <property type="project" value="UniProtKB-KW"/>
</dbReference>
<keyword evidence="9" id="KW-0479">Metal-binding</keyword>
<accession>A0A1X7INF9</accession>
<evidence type="ECO:0000256" key="1">
    <source>
        <dbReference type="ARBA" id="ARBA00004240"/>
    </source>
</evidence>
<keyword evidence="15" id="KW-0482">Metalloprotease</keyword>
<comment type="subcellular location">
    <subcellularLocation>
        <location evidence="1">Endoplasmic reticulum</location>
    </subcellularLocation>
    <subcellularLocation>
        <location evidence="3">Golgi apparatus</location>
    </subcellularLocation>
    <subcellularLocation>
        <location evidence="2">Lysosome</location>
    </subcellularLocation>
    <subcellularLocation>
        <location evidence="4">Secreted</location>
    </subcellularLocation>
</comment>
<evidence type="ECO:0000256" key="17">
    <source>
        <dbReference type="ARBA" id="ARBA00023180"/>
    </source>
</evidence>
<dbReference type="SUPFAM" id="SSF53187">
    <property type="entry name" value="Zn-dependent exopeptidases"/>
    <property type="match status" value="1"/>
</dbReference>
<dbReference type="InterPro" id="IPR007484">
    <property type="entry name" value="Peptidase_M28"/>
</dbReference>
<evidence type="ECO:0000256" key="16">
    <source>
        <dbReference type="ARBA" id="ARBA00023145"/>
    </source>
</evidence>
<evidence type="ECO:0000256" key="21">
    <source>
        <dbReference type="SAM" id="Coils"/>
    </source>
</evidence>
<evidence type="ECO:0000256" key="20">
    <source>
        <dbReference type="ARBA" id="ARBA00033328"/>
    </source>
</evidence>
<evidence type="ECO:0000259" key="23">
    <source>
        <dbReference type="Pfam" id="PF02225"/>
    </source>
</evidence>
<keyword evidence="12" id="KW-0256">Endoplasmic reticulum</keyword>
<feature type="domain" description="PA" evidence="23">
    <location>
        <begin position="135"/>
        <end position="225"/>
    </location>
</feature>
<dbReference type="SUPFAM" id="SSF52025">
    <property type="entry name" value="PA domain"/>
    <property type="match status" value="1"/>
</dbReference>
<dbReference type="RefSeq" id="WP_085515805.1">
    <property type="nucleotide sequence ID" value="NZ_FXAW01000001.1"/>
</dbReference>
<evidence type="ECO:0000256" key="19">
    <source>
        <dbReference type="ARBA" id="ARBA00025833"/>
    </source>
</evidence>
<dbReference type="PANTHER" id="PTHR12053:SF3">
    <property type="entry name" value="CARBOXYPEPTIDASE Q"/>
    <property type="match status" value="1"/>
</dbReference>
<organism evidence="25 26">
    <name type="scientific">Marivirga sericea</name>
    <dbReference type="NCBI Taxonomy" id="1028"/>
    <lineage>
        <taxon>Bacteria</taxon>
        <taxon>Pseudomonadati</taxon>
        <taxon>Bacteroidota</taxon>
        <taxon>Cytophagia</taxon>
        <taxon>Cytophagales</taxon>
        <taxon>Marivirgaceae</taxon>
        <taxon>Marivirga</taxon>
    </lineage>
</organism>
<keyword evidence="18" id="KW-0458">Lysosome</keyword>
<gene>
    <name evidence="25" type="ORF">SAMN05661096_00832</name>
</gene>
<keyword evidence="17" id="KW-0325">Glycoprotein</keyword>
<evidence type="ECO:0000313" key="25">
    <source>
        <dbReference type="EMBL" id="SMG16236.1"/>
    </source>
</evidence>
<dbReference type="GO" id="GO:0005576">
    <property type="term" value="C:extracellular region"/>
    <property type="evidence" value="ECO:0007669"/>
    <property type="project" value="UniProtKB-SubCell"/>
</dbReference>
<dbReference type="GO" id="GO:0046872">
    <property type="term" value="F:metal ion binding"/>
    <property type="evidence" value="ECO:0007669"/>
    <property type="project" value="UniProtKB-KW"/>
</dbReference>
<keyword evidence="11" id="KW-0378">Hydrolase</keyword>
<reference evidence="26" key="1">
    <citation type="submission" date="2017-04" db="EMBL/GenBank/DDBJ databases">
        <authorList>
            <person name="Varghese N."/>
            <person name="Submissions S."/>
        </authorList>
    </citation>
    <scope>NUCLEOTIDE SEQUENCE [LARGE SCALE GENOMIC DNA]</scope>
    <source>
        <strain evidence="26">DSM 4125</strain>
    </source>
</reference>
<keyword evidence="14" id="KW-0333">Golgi apparatus</keyword>
<dbReference type="GO" id="GO:0006508">
    <property type="term" value="P:proteolysis"/>
    <property type="evidence" value="ECO:0007669"/>
    <property type="project" value="UniProtKB-KW"/>
</dbReference>
<evidence type="ECO:0000256" key="15">
    <source>
        <dbReference type="ARBA" id="ARBA00023049"/>
    </source>
</evidence>
<dbReference type="AlphaFoldDB" id="A0A1X7INF9"/>
<feature type="chain" id="PRO_5012936983" description="Carboxypeptidase Q" evidence="22">
    <location>
        <begin position="26"/>
        <end position="489"/>
    </location>
</feature>
<evidence type="ECO:0000256" key="12">
    <source>
        <dbReference type="ARBA" id="ARBA00022824"/>
    </source>
</evidence>
<evidence type="ECO:0000256" key="3">
    <source>
        <dbReference type="ARBA" id="ARBA00004555"/>
    </source>
</evidence>
<dbReference type="PROSITE" id="PS51257">
    <property type="entry name" value="PROKAR_LIPOPROTEIN"/>
    <property type="match status" value="1"/>
</dbReference>
<feature type="signal peptide" evidence="22">
    <location>
        <begin position="1"/>
        <end position="25"/>
    </location>
</feature>
<keyword evidence="6" id="KW-0964">Secreted</keyword>
<feature type="coiled-coil region" evidence="21">
    <location>
        <begin position="24"/>
        <end position="54"/>
    </location>
</feature>
<dbReference type="GO" id="GO:0070573">
    <property type="term" value="F:metallodipeptidase activity"/>
    <property type="evidence" value="ECO:0007669"/>
    <property type="project" value="InterPro"/>
</dbReference>
<dbReference type="InterPro" id="IPR039866">
    <property type="entry name" value="CPQ"/>
</dbReference>
<evidence type="ECO:0000256" key="7">
    <source>
        <dbReference type="ARBA" id="ARBA00022645"/>
    </source>
</evidence>
<evidence type="ECO:0000256" key="22">
    <source>
        <dbReference type="SAM" id="SignalP"/>
    </source>
</evidence>
<evidence type="ECO:0000256" key="9">
    <source>
        <dbReference type="ARBA" id="ARBA00022723"/>
    </source>
</evidence>
<protein>
    <recommendedName>
        <fullName evidence="5">Carboxypeptidase Q</fullName>
    </recommendedName>
    <alternativeName>
        <fullName evidence="20">Plasma glutamate carboxypeptidase</fullName>
    </alternativeName>
</protein>
<dbReference type="Gene3D" id="3.50.30.30">
    <property type="match status" value="1"/>
</dbReference>
<evidence type="ECO:0000256" key="13">
    <source>
        <dbReference type="ARBA" id="ARBA00022833"/>
    </source>
</evidence>
<dbReference type="GO" id="GO:0005764">
    <property type="term" value="C:lysosome"/>
    <property type="evidence" value="ECO:0007669"/>
    <property type="project" value="UniProtKB-SubCell"/>
</dbReference>
<keyword evidence="7 25" id="KW-0121">Carboxypeptidase</keyword>
<dbReference type="Pfam" id="PF02225">
    <property type="entry name" value="PA"/>
    <property type="match status" value="1"/>
</dbReference>
<evidence type="ECO:0000313" key="26">
    <source>
        <dbReference type="Proteomes" id="UP000193804"/>
    </source>
</evidence>
<comment type="subunit">
    <text evidence="19">Homodimer. The monomeric form is inactive while the homodimer is active.</text>
</comment>
<feature type="domain" description="Peptidase M28" evidence="24">
    <location>
        <begin position="252"/>
        <end position="436"/>
    </location>
</feature>
<evidence type="ECO:0000259" key="24">
    <source>
        <dbReference type="Pfam" id="PF04389"/>
    </source>
</evidence>
<evidence type="ECO:0000256" key="2">
    <source>
        <dbReference type="ARBA" id="ARBA00004371"/>
    </source>
</evidence>
<evidence type="ECO:0000256" key="11">
    <source>
        <dbReference type="ARBA" id="ARBA00022801"/>
    </source>
</evidence>
<dbReference type="InterPro" id="IPR003137">
    <property type="entry name" value="PA_domain"/>
</dbReference>
<keyword evidence="26" id="KW-1185">Reference proteome</keyword>
<evidence type="ECO:0000256" key="10">
    <source>
        <dbReference type="ARBA" id="ARBA00022729"/>
    </source>
</evidence>
<sequence length="489" mass="54439">MKNTQKTIKLLFFSLPIIFLISCNANQEKEQNVLNAINQEVQENSKAYSNLEKMTSEIGHRLTGSDNGAEAEEYTYELLKSYGYENVEYHEFEVEAWVRDSVRLEINSEKVAEVVSLGHSPVSADIEHEVIDVSNGLRADFDSLKEEVQGKIALVYIGILEGSPEGLKNIHRSEKTALAIEYGATGIIITNQVPGGVLLTGTASVTGSLIDIPAICVSYEKGMELKERLKKGEEISAHIQMSNTSEMIKSRNVIATLPAKEKTNENIIIGGHLDSWDLSTGAIDNGIGIAAILDIARTYKALNLQPKRNIKFVMFMGEEQGLLGSKEMVKMLANEKELGNVAYMMNIDMSGNPKGFNAAGREEMVPVFDKIGYEIQEIDSSYENTNANSAGLHSDHQSFMMEGVPVVGLVGNLERKVYSYYHSNGDDFSLVNEEHLMNTVRFGGMFLWELANLEEIPAKKLDFEQTKEFLIDEGLKEELELGNEWKWGE</sequence>
<dbReference type="InterPro" id="IPR046450">
    <property type="entry name" value="PA_dom_sf"/>
</dbReference>
<evidence type="ECO:0000256" key="18">
    <source>
        <dbReference type="ARBA" id="ARBA00023228"/>
    </source>
</evidence>
<keyword evidence="21" id="KW-0175">Coiled coil</keyword>
<evidence type="ECO:0000256" key="6">
    <source>
        <dbReference type="ARBA" id="ARBA00022525"/>
    </source>
</evidence>
<dbReference type="OrthoDB" id="9769665at2"/>
<evidence type="ECO:0000256" key="5">
    <source>
        <dbReference type="ARBA" id="ARBA00014116"/>
    </source>
</evidence>
<dbReference type="Gene3D" id="3.40.630.10">
    <property type="entry name" value="Zn peptidases"/>
    <property type="match status" value="1"/>
</dbReference>
<evidence type="ECO:0000256" key="14">
    <source>
        <dbReference type="ARBA" id="ARBA00023034"/>
    </source>
</evidence>
<dbReference type="Proteomes" id="UP000193804">
    <property type="component" value="Unassembled WGS sequence"/>
</dbReference>
<dbReference type="Pfam" id="PF04389">
    <property type="entry name" value="Peptidase_M28"/>
    <property type="match status" value="1"/>
</dbReference>
<evidence type="ECO:0000256" key="8">
    <source>
        <dbReference type="ARBA" id="ARBA00022670"/>
    </source>
</evidence>
<keyword evidence="13" id="KW-0862">Zinc</keyword>
<keyword evidence="8" id="KW-0645">Protease</keyword>
<name>A0A1X7INF9_9BACT</name>
<evidence type="ECO:0000256" key="4">
    <source>
        <dbReference type="ARBA" id="ARBA00004613"/>
    </source>
</evidence>
<dbReference type="EMBL" id="FXAW01000001">
    <property type="protein sequence ID" value="SMG16236.1"/>
    <property type="molecule type" value="Genomic_DNA"/>
</dbReference>
<dbReference type="STRING" id="1028.SAMN05661096_00832"/>
<keyword evidence="16" id="KW-0865">Zymogen</keyword>